<reference evidence="19" key="4">
    <citation type="journal article" date="2015" name="G3 (Bethesda)">
        <title>Genome sequences of three phytopathogenic species of the Magnaporthaceae family of fungi.</title>
        <authorList>
            <person name="Okagaki L.H."/>
            <person name="Nunes C.C."/>
            <person name="Sailsbery J."/>
            <person name="Clay B."/>
            <person name="Brown D."/>
            <person name="John T."/>
            <person name="Oh Y."/>
            <person name="Young N."/>
            <person name="Fitzgerald M."/>
            <person name="Haas B.J."/>
            <person name="Zeng Q."/>
            <person name="Young S."/>
            <person name="Adiconis X."/>
            <person name="Fan L."/>
            <person name="Levin J.Z."/>
            <person name="Mitchell T.K."/>
            <person name="Okubara P.A."/>
            <person name="Farman M.L."/>
            <person name="Kohn L.M."/>
            <person name="Birren B."/>
            <person name="Ma L.-J."/>
            <person name="Dean R.A."/>
        </authorList>
    </citation>
    <scope>NUCLEOTIDE SEQUENCE</scope>
    <source>
        <strain evidence="19">ATCC 64411 / 73-15</strain>
    </source>
</reference>
<feature type="compositionally biased region" description="Polar residues" evidence="15">
    <location>
        <begin position="415"/>
        <end position="429"/>
    </location>
</feature>
<evidence type="ECO:0000256" key="2">
    <source>
        <dbReference type="ARBA" id="ARBA00004589"/>
    </source>
</evidence>
<comment type="caution">
    <text evidence="14">Lacks conserved residue(s) required for the propagation of feature annotation.</text>
</comment>
<feature type="compositionally biased region" description="Basic and acidic residues" evidence="15">
    <location>
        <begin position="444"/>
        <end position="453"/>
    </location>
</feature>
<dbReference type="PANTHER" id="PTHR33048">
    <property type="entry name" value="PTH11-LIKE INTEGRAL MEMBRANE PROTEIN (AFU_ORTHOLOGUE AFUA_5G11245)"/>
    <property type="match status" value="1"/>
</dbReference>
<keyword evidence="7 16" id="KW-0812">Transmembrane</keyword>
<dbReference type="InterPro" id="IPR052337">
    <property type="entry name" value="SAT4-like"/>
</dbReference>
<dbReference type="PROSITE" id="PS52012">
    <property type="entry name" value="CFEM"/>
    <property type="match status" value="1"/>
</dbReference>
<name>A0A0C4DMW2_MAGP6</name>
<reference evidence="19" key="5">
    <citation type="submission" date="2015-06" db="UniProtKB">
        <authorList>
            <consortium name="EnsemblFungi"/>
        </authorList>
    </citation>
    <scope>IDENTIFICATION</scope>
    <source>
        <strain evidence="19">ATCC 64411</strain>
    </source>
</reference>
<keyword evidence="6" id="KW-0336">GPI-anchor</keyword>
<keyword evidence="9 16" id="KW-1133">Transmembrane helix</keyword>
<evidence type="ECO:0000256" key="16">
    <source>
        <dbReference type="SAM" id="Phobius"/>
    </source>
</evidence>
<keyword evidence="20" id="KW-1185">Reference proteome</keyword>
<dbReference type="InterPro" id="IPR049326">
    <property type="entry name" value="Rhodopsin_dom_fungi"/>
</dbReference>
<feature type="disulfide bond" evidence="14">
    <location>
        <begin position="35"/>
        <end position="42"/>
    </location>
</feature>
<evidence type="ECO:0000313" key="19">
    <source>
        <dbReference type="EnsemblFungi" id="MAPG_01127T0"/>
    </source>
</evidence>
<dbReference type="Pfam" id="PF05730">
    <property type="entry name" value="CFEM"/>
    <property type="match status" value="1"/>
</dbReference>
<dbReference type="eggNOG" id="ENOG502SKG6">
    <property type="taxonomic scope" value="Eukaryota"/>
</dbReference>
<evidence type="ECO:0000256" key="13">
    <source>
        <dbReference type="ARBA" id="ARBA00038359"/>
    </source>
</evidence>
<protein>
    <recommendedName>
        <fullName evidence="17">CFEM domain-containing protein</fullName>
    </recommendedName>
</protein>
<keyword evidence="5" id="KW-0964">Secreted</keyword>
<feature type="transmembrane region" description="Helical" evidence="16">
    <location>
        <begin position="177"/>
        <end position="204"/>
    </location>
</feature>
<dbReference type="EMBL" id="GL876966">
    <property type="protein sequence ID" value="KLU82048.1"/>
    <property type="molecule type" value="Genomic_DNA"/>
</dbReference>
<dbReference type="STRING" id="644358.A0A0C4DMW2"/>
<evidence type="ECO:0000256" key="8">
    <source>
        <dbReference type="ARBA" id="ARBA00022729"/>
    </source>
</evidence>
<feature type="transmembrane region" description="Helical" evidence="16">
    <location>
        <begin position="92"/>
        <end position="110"/>
    </location>
</feature>
<evidence type="ECO:0000259" key="17">
    <source>
        <dbReference type="PROSITE" id="PS52012"/>
    </source>
</evidence>
<evidence type="ECO:0000313" key="18">
    <source>
        <dbReference type="EMBL" id="KLU82048.1"/>
    </source>
</evidence>
<feature type="transmembrane region" description="Helical" evidence="16">
    <location>
        <begin position="349"/>
        <end position="376"/>
    </location>
</feature>
<feature type="transmembrane region" description="Helical" evidence="16">
    <location>
        <begin position="225"/>
        <end position="246"/>
    </location>
</feature>
<keyword evidence="12" id="KW-0449">Lipoprotein</keyword>
<evidence type="ECO:0000256" key="1">
    <source>
        <dbReference type="ARBA" id="ARBA00004141"/>
    </source>
</evidence>
<evidence type="ECO:0000313" key="20">
    <source>
        <dbReference type="Proteomes" id="UP000011715"/>
    </source>
</evidence>
<evidence type="ECO:0000256" key="10">
    <source>
        <dbReference type="ARBA" id="ARBA00023136"/>
    </source>
</evidence>
<keyword evidence="10 16" id="KW-0472">Membrane</keyword>
<evidence type="ECO:0000256" key="6">
    <source>
        <dbReference type="ARBA" id="ARBA00022622"/>
    </source>
</evidence>
<feature type="domain" description="CFEM" evidence="17">
    <location>
        <begin position="1"/>
        <end position="101"/>
    </location>
</feature>
<dbReference type="EnsemblFungi" id="MAPG_01127T0">
    <property type="protein sequence ID" value="MAPG_01127T0"/>
    <property type="gene ID" value="MAPG_01127"/>
</dbReference>
<feature type="region of interest" description="Disordered" evidence="15">
    <location>
        <begin position="414"/>
        <end position="469"/>
    </location>
</feature>
<feature type="disulfide bond" evidence="14">
    <location>
        <begin position="25"/>
        <end position="56"/>
    </location>
</feature>
<keyword evidence="11 14" id="KW-1015">Disulfide bond</keyword>
<gene>
    <name evidence="18" type="ORF">MAPG_01127</name>
</gene>
<feature type="disulfide bond" evidence="14">
    <location>
        <begin position="21"/>
        <end position="61"/>
    </location>
</feature>
<sequence>MASSLFDGASLPEAVSNMPACAMPCAMRGMEASTCQITNVTCYCQENGFTNYVQTCVVKACKPKDLLALRRVLSAVCPRQRQAHSQRLYTDVIWTGLAVSTIFVFIRLWAKAYMSPSPSTTGLCRSSRMGALWWDDLCIFLSLLALGAEAVVGVIVIAPLHGQDMWSLQDHDLSSFFFWEAVLLMPLYFLQATLIRASFIFFFMRVFATPTTVNGSAFVGMKFRALLLGTHVTNALAGIALTWIFLGQCQPVSYTWTKWESDGPGTCALDPLTLFTVMAAVSIVLDAWLPFLPLSKLPRLKASLGVKVGVAVMFCLGGIAAMVNLGRLVLLGGPGRVRAAKGMGAGYSYYGAALWTELETVSGIVCSCLPAVRVFALWMRSRARRLVCNKGEGEAGSAAAVDLPRSWGCCGGRNKSGTGSLPSTSSRTGLVQPGHELSDIPTAWREDPVKREGNGSFGESHSADGEGTARFVVRKQADGKWRIARDV</sequence>
<keyword evidence="8" id="KW-0732">Signal</keyword>
<dbReference type="PANTHER" id="PTHR33048:SF143">
    <property type="entry name" value="EXTRACELLULAR MEMBRANE PROTEIN CFEM DOMAIN-CONTAINING PROTEIN-RELATED"/>
    <property type="match status" value="1"/>
</dbReference>
<comment type="similarity">
    <text evidence="13">Belongs to the SAT4 family.</text>
</comment>
<evidence type="ECO:0000256" key="12">
    <source>
        <dbReference type="ARBA" id="ARBA00023288"/>
    </source>
</evidence>
<dbReference type="GO" id="GO:0098552">
    <property type="term" value="C:side of membrane"/>
    <property type="evidence" value="ECO:0007669"/>
    <property type="project" value="UniProtKB-KW"/>
</dbReference>
<proteinExistence type="inferred from homology"/>
<feature type="transmembrane region" description="Helical" evidence="16">
    <location>
        <begin position="304"/>
        <end position="329"/>
    </location>
</feature>
<accession>A0A0C4DMW2</accession>
<dbReference type="EMBL" id="ADBL01000262">
    <property type="status" value="NOT_ANNOTATED_CDS"/>
    <property type="molecule type" value="Genomic_DNA"/>
</dbReference>
<dbReference type="AlphaFoldDB" id="A0A0C4DMW2"/>
<reference evidence="18" key="2">
    <citation type="submission" date="2010-05" db="EMBL/GenBank/DDBJ databases">
        <title>The Genome Sequence of Magnaporthe poae strain ATCC 64411.</title>
        <authorList>
            <consortium name="The Broad Institute Genome Sequencing Platform"/>
            <consortium name="Broad Institute Genome Sequencing Center for Infectious Disease"/>
            <person name="Ma L.-J."/>
            <person name="Dead R."/>
            <person name="Young S."/>
            <person name="Zeng Q."/>
            <person name="Koehrsen M."/>
            <person name="Alvarado L."/>
            <person name="Berlin A."/>
            <person name="Chapman S.B."/>
            <person name="Chen Z."/>
            <person name="Freedman E."/>
            <person name="Gellesch M."/>
            <person name="Goldberg J."/>
            <person name="Griggs A."/>
            <person name="Gujja S."/>
            <person name="Heilman E.R."/>
            <person name="Heiman D."/>
            <person name="Hepburn T."/>
            <person name="Howarth C."/>
            <person name="Jen D."/>
            <person name="Larson L."/>
            <person name="Mehta T."/>
            <person name="Neiman D."/>
            <person name="Pearson M."/>
            <person name="Roberts A."/>
            <person name="Saif S."/>
            <person name="Shea T."/>
            <person name="Shenoy N."/>
            <person name="Sisk P."/>
            <person name="Stolte C."/>
            <person name="Sykes S."/>
            <person name="Walk T."/>
            <person name="White J."/>
            <person name="Yandava C."/>
            <person name="Haas B."/>
            <person name="Nusbaum C."/>
            <person name="Birren B."/>
        </authorList>
    </citation>
    <scope>NUCLEOTIDE SEQUENCE</scope>
    <source>
        <strain evidence="18">ATCC 64411</strain>
    </source>
</reference>
<dbReference type="GO" id="GO:0005576">
    <property type="term" value="C:extracellular region"/>
    <property type="evidence" value="ECO:0007669"/>
    <property type="project" value="UniProtKB-SubCell"/>
</dbReference>
<dbReference type="InterPro" id="IPR008427">
    <property type="entry name" value="Extracellular_membr_CFEM_dom"/>
</dbReference>
<dbReference type="Proteomes" id="UP000011715">
    <property type="component" value="Unassembled WGS sequence"/>
</dbReference>
<reference evidence="20" key="1">
    <citation type="submission" date="2010-05" db="EMBL/GenBank/DDBJ databases">
        <title>The genome sequence of Magnaporthe poae strain ATCC 64411.</title>
        <authorList>
            <person name="Ma L.-J."/>
            <person name="Dead R."/>
            <person name="Young S."/>
            <person name="Zeng Q."/>
            <person name="Koehrsen M."/>
            <person name="Alvarado L."/>
            <person name="Berlin A."/>
            <person name="Chapman S.B."/>
            <person name="Chen Z."/>
            <person name="Freedman E."/>
            <person name="Gellesch M."/>
            <person name="Goldberg J."/>
            <person name="Griggs A."/>
            <person name="Gujja S."/>
            <person name="Heilman E.R."/>
            <person name="Heiman D."/>
            <person name="Hepburn T."/>
            <person name="Howarth C."/>
            <person name="Jen D."/>
            <person name="Larson L."/>
            <person name="Mehta T."/>
            <person name="Neiman D."/>
            <person name="Pearson M."/>
            <person name="Roberts A."/>
            <person name="Saif S."/>
            <person name="Shea T."/>
            <person name="Shenoy N."/>
            <person name="Sisk P."/>
            <person name="Stolte C."/>
            <person name="Sykes S."/>
            <person name="Walk T."/>
            <person name="White J."/>
            <person name="Yandava C."/>
            <person name="Haas B."/>
            <person name="Nusbaum C."/>
            <person name="Birren B."/>
        </authorList>
    </citation>
    <scope>NUCLEOTIDE SEQUENCE [LARGE SCALE GENOMIC DNA]</scope>
    <source>
        <strain evidence="20">ATCC 64411 / 73-15</strain>
    </source>
</reference>
<dbReference type="Pfam" id="PF20684">
    <property type="entry name" value="Fung_rhodopsin"/>
    <property type="match status" value="1"/>
</dbReference>
<reference evidence="18" key="3">
    <citation type="submission" date="2011-03" db="EMBL/GenBank/DDBJ databases">
        <title>Annotation of Magnaporthe poae ATCC 64411.</title>
        <authorList>
            <person name="Ma L.-J."/>
            <person name="Dead R."/>
            <person name="Young S.K."/>
            <person name="Zeng Q."/>
            <person name="Gargeya S."/>
            <person name="Fitzgerald M."/>
            <person name="Haas B."/>
            <person name="Abouelleil A."/>
            <person name="Alvarado L."/>
            <person name="Arachchi H.M."/>
            <person name="Berlin A."/>
            <person name="Brown A."/>
            <person name="Chapman S.B."/>
            <person name="Chen Z."/>
            <person name="Dunbar C."/>
            <person name="Freedman E."/>
            <person name="Gearin G."/>
            <person name="Gellesch M."/>
            <person name="Goldberg J."/>
            <person name="Griggs A."/>
            <person name="Gujja S."/>
            <person name="Heiman D."/>
            <person name="Howarth C."/>
            <person name="Larson L."/>
            <person name="Lui A."/>
            <person name="MacDonald P.J.P."/>
            <person name="Mehta T."/>
            <person name="Montmayeur A."/>
            <person name="Murphy C."/>
            <person name="Neiman D."/>
            <person name="Pearson M."/>
            <person name="Priest M."/>
            <person name="Roberts A."/>
            <person name="Saif S."/>
            <person name="Shea T."/>
            <person name="Shenoy N."/>
            <person name="Sisk P."/>
            <person name="Stolte C."/>
            <person name="Sykes S."/>
            <person name="Yandava C."/>
            <person name="Wortman J."/>
            <person name="Nusbaum C."/>
            <person name="Birren B."/>
        </authorList>
    </citation>
    <scope>NUCLEOTIDE SEQUENCE</scope>
    <source>
        <strain evidence="18">ATCC 64411</strain>
    </source>
</reference>
<comment type="similarity">
    <text evidence="4">Belongs to the RBT5 family.</text>
</comment>
<comment type="subcellular location">
    <subcellularLocation>
        <location evidence="2">Membrane</location>
        <topology evidence="2">Lipid-anchor</topology>
        <topology evidence="2">GPI-anchor</topology>
    </subcellularLocation>
    <subcellularLocation>
        <location evidence="1">Membrane</location>
        <topology evidence="1">Multi-pass membrane protein</topology>
    </subcellularLocation>
    <subcellularLocation>
        <location evidence="3">Secreted</location>
    </subcellularLocation>
</comment>
<feature type="transmembrane region" description="Helical" evidence="16">
    <location>
        <begin position="131"/>
        <end position="157"/>
    </location>
</feature>
<dbReference type="OrthoDB" id="2496787at2759"/>
<keyword evidence="6" id="KW-0325">Glycoprotein</keyword>
<evidence type="ECO:0000256" key="9">
    <source>
        <dbReference type="ARBA" id="ARBA00022989"/>
    </source>
</evidence>
<evidence type="ECO:0000256" key="15">
    <source>
        <dbReference type="SAM" id="MobiDB-lite"/>
    </source>
</evidence>
<dbReference type="SMART" id="SM00747">
    <property type="entry name" value="CFEM"/>
    <property type="match status" value="1"/>
</dbReference>
<feature type="disulfide bond" evidence="14">
    <location>
        <begin position="44"/>
        <end position="77"/>
    </location>
</feature>
<evidence type="ECO:0000256" key="14">
    <source>
        <dbReference type="PROSITE-ProRule" id="PRU01356"/>
    </source>
</evidence>
<evidence type="ECO:0000256" key="5">
    <source>
        <dbReference type="ARBA" id="ARBA00022525"/>
    </source>
</evidence>
<evidence type="ECO:0000256" key="4">
    <source>
        <dbReference type="ARBA" id="ARBA00010031"/>
    </source>
</evidence>
<feature type="transmembrane region" description="Helical" evidence="16">
    <location>
        <begin position="272"/>
        <end position="292"/>
    </location>
</feature>
<evidence type="ECO:0000256" key="11">
    <source>
        <dbReference type="ARBA" id="ARBA00023157"/>
    </source>
</evidence>
<evidence type="ECO:0000256" key="7">
    <source>
        <dbReference type="ARBA" id="ARBA00022692"/>
    </source>
</evidence>
<evidence type="ECO:0000256" key="3">
    <source>
        <dbReference type="ARBA" id="ARBA00004613"/>
    </source>
</evidence>
<dbReference type="VEuPathDB" id="FungiDB:MAPG_01127"/>
<organism evidence="19 20">
    <name type="scientific">Magnaporthiopsis poae (strain ATCC 64411 / 73-15)</name>
    <name type="common">Kentucky bluegrass fungus</name>
    <name type="synonym">Magnaporthe poae</name>
    <dbReference type="NCBI Taxonomy" id="644358"/>
    <lineage>
        <taxon>Eukaryota</taxon>
        <taxon>Fungi</taxon>
        <taxon>Dikarya</taxon>
        <taxon>Ascomycota</taxon>
        <taxon>Pezizomycotina</taxon>
        <taxon>Sordariomycetes</taxon>
        <taxon>Sordariomycetidae</taxon>
        <taxon>Magnaporthales</taxon>
        <taxon>Magnaporthaceae</taxon>
        <taxon>Magnaporthiopsis</taxon>
    </lineage>
</organism>